<proteinExistence type="predicted"/>
<accession>A0A0B6YV20</accession>
<name>A0A0B6YV20_9EUPU</name>
<protein>
    <submittedName>
        <fullName evidence="2">Uncharacterized protein</fullName>
    </submittedName>
</protein>
<gene>
    <name evidence="2" type="primary">ORF38597</name>
</gene>
<organism evidence="2">
    <name type="scientific">Arion vulgaris</name>
    <dbReference type="NCBI Taxonomy" id="1028688"/>
    <lineage>
        <taxon>Eukaryota</taxon>
        <taxon>Metazoa</taxon>
        <taxon>Spiralia</taxon>
        <taxon>Lophotrochozoa</taxon>
        <taxon>Mollusca</taxon>
        <taxon>Gastropoda</taxon>
        <taxon>Heterobranchia</taxon>
        <taxon>Euthyneura</taxon>
        <taxon>Panpulmonata</taxon>
        <taxon>Eupulmonata</taxon>
        <taxon>Stylommatophora</taxon>
        <taxon>Helicina</taxon>
        <taxon>Arionoidea</taxon>
        <taxon>Arionidae</taxon>
        <taxon>Arion</taxon>
    </lineage>
</organism>
<sequence length="86" mass="9461">SPNQDSGSVEKISNSSSNPRTTQLSFKQEAGLKPVDNLRNLETIQEENNKKLVEKKSNLPSDVSSSQSIHIGHLSNFDLTTLPNKL</sequence>
<dbReference type="AlphaFoldDB" id="A0A0B6YV20"/>
<dbReference type="EMBL" id="HACG01013299">
    <property type="protein sequence ID" value="CEK60164.1"/>
    <property type="molecule type" value="Transcribed_RNA"/>
</dbReference>
<evidence type="ECO:0000256" key="1">
    <source>
        <dbReference type="SAM" id="MobiDB-lite"/>
    </source>
</evidence>
<evidence type="ECO:0000313" key="2">
    <source>
        <dbReference type="EMBL" id="CEK60164.1"/>
    </source>
</evidence>
<feature type="region of interest" description="Disordered" evidence="1">
    <location>
        <begin position="1"/>
        <end position="33"/>
    </location>
</feature>
<feature type="non-terminal residue" evidence="2">
    <location>
        <position position="86"/>
    </location>
</feature>
<reference evidence="2" key="1">
    <citation type="submission" date="2014-12" db="EMBL/GenBank/DDBJ databases">
        <title>Insight into the proteome of Arion vulgaris.</title>
        <authorList>
            <person name="Aradska J."/>
            <person name="Bulat T."/>
            <person name="Smidak R."/>
            <person name="Sarate P."/>
            <person name="Gangsoo J."/>
            <person name="Sialana F."/>
            <person name="Bilban M."/>
            <person name="Lubec G."/>
        </authorList>
    </citation>
    <scope>NUCLEOTIDE SEQUENCE</scope>
    <source>
        <tissue evidence="2">Skin</tissue>
    </source>
</reference>
<feature type="non-terminal residue" evidence="2">
    <location>
        <position position="1"/>
    </location>
</feature>
<feature type="compositionally biased region" description="Polar residues" evidence="1">
    <location>
        <begin position="1"/>
        <end position="26"/>
    </location>
</feature>